<keyword evidence="3" id="KW-0804">Transcription</keyword>
<feature type="domain" description="HTH arsR-type" evidence="4">
    <location>
        <begin position="5"/>
        <end position="104"/>
    </location>
</feature>
<dbReference type="PANTHER" id="PTHR43132:SF2">
    <property type="entry name" value="ARSENICAL RESISTANCE OPERON REPRESSOR ARSR-RELATED"/>
    <property type="match status" value="1"/>
</dbReference>
<accession>A0AAF1KFG1</accession>
<keyword evidence="5" id="KW-0614">Plasmid</keyword>
<dbReference type="GO" id="GO:0003700">
    <property type="term" value="F:DNA-binding transcription factor activity"/>
    <property type="evidence" value="ECO:0007669"/>
    <property type="project" value="InterPro"/>
</dbReference>
<dbReference type="SMART" id="SM00418">
    <property type="entry name" value="HTH_ARSR"/>
    <property type="match status" value="1"/>
</dbReference>
<sequence>MSRNFLVVDPVQDMSVLKGLASPARVSILKLLHEKGPLNVNEIADILSLPQSSVSTNVQMLEEAGLIRTETHKARKGNQKVCYSVYDEVLVVFKNDIKETEADAVEVSMPLGLYTSFEVTAPCGLCSVDGIIGLLDVPSTFLDPDRMKTALIWFTRGHVEYQFPNNARLTNTSVREIEFVMELSSEVPGTSADWPSDITLSVNGVDVGTWTSPGDFGDKRGVFTPDWWKLKGSQYGKLKNFRITDDGAFVDGLRISDISLADLKLEEHHSIRLRIGVRDDAKHPGGINIFGRGFGNYDQDILLRLKTRREPKAS</sequence>
<gene>
    <name evidence="5" type="ORF">PR017_25790</name>
</gene>
<keyword evidence="1" id="KW-0805">Transcription regulation</keyword>
<dbReference type="EMBL" id="CP117259">
    <property type="protein sequence ID" value="WFR99061.1"/>
    <property type="molecule type" value="Genomic_DNA"/>
</dbReference>
<evidence type="ECO:0000256" key="3">
    <source>
        <dbReference type="ARBA" id="ARBA00023163"/>
    </source>
</evidence>
<keyword evidence="2" id="KW-0238">DNA-binding</keyword>
<dbReference type="InterPro" id="IPR036390">
    <property type="entry name" value="WH_DNA-bd_sf"/>
</dbReference>
<dbReference type="InterPro" id="IPR016943">
    <property type="entry name" value="UCP030050_HTH"/>
</dbReference>
<dbReference type="PIRSF" id="PIRSF030050">
    <property type="entry name" value="UCP030050_HTH"/>
    <property type="match status" value="1"/>
</dbReference>
<reference evidence="5 6" key="1">
    <citation type="journal article" date="2018" name="Sci. Rep.">
        <title>Rhizobium tumorigenes sp. nov., a novel plant tumorigenic bacterium isolated from cane gall tumors on thornless blackberry.</title>
        <authorList>
            <person name="Kuzmanovi N."/>
            <person name="Smalla K."/>
            <person name="Gronow S."/>
            <person name="PuBawska J."/>
        </authorList>
    </citation>
    <scope>NUCLEOTIDE SEQUENCE [LARGE SCALE GENOMIC DNA]</scope>
    <source>
        <strain evidence="5 6">1078</strain>
    </source>
</reference>
<evidence type="ECO:0000313" key="5">
    <source>
        <dbReference type="EMBL" id="WFR99061.1"/>
    </source>
</evidence>
<dbReference type="PANTHER" id="PTHR43132">
    <property type="entry name" value="ARSENICAL RESISTANCE OPERON REPRESSOR ARSR-RELATED"/>
    <property type="match status" value="1"/>
</dbReference>
<dbReference type="GO" id="GO:0003677">
    <property type="term" value="F:DNA binding"/>
    <property type="evidence" value="ECO:0007669"/>
    <property type="project" value="UniProtKB-KW"/>
</dbReference>
<dbReference type="InterPro" id="IPR051011">
    <property type="entry name" value="Metal_resp_trans_reg"/>
</dbReference>
<dbReference type="InterPro" id="IPR036388">
    <property type="entry name" value="WH-like_DNA-bd_sf"/>
</dbReference>
<dbReference type="RefSeq" id="WP_111221250.1">
    <property type="nucleotide sequence ID" value="NZ_CP117259.1"/>
</dbReference>
<geneLocation type="plasmid" evidence="5 6">
    <name>unnamed2</name>
</geneLocation>
<reference evidence="6" key="2">
    <citation type="journal article" date="2023" name="MicrobiologyOpen">
        <title>Genomics of the tumorigenes clade of the family Rhizobiaceae and description of Rhizobium rhododendri sp. nov.</title>
        <authorList>
            <person name="Kuzmanovic N."/>
            <person name="diCenzo G.C."/>
            <person name="Bunk B."/>
            <person name="Sproeer C."/>
            <person name="Fruehling A."/>
            <person name="Neumann-Schaal M."/>
            <person name="Overmann J."/>
            <person name="Smalla K."/>
        </authorList>
    </citation>
    <scope>NUCLEOTIDE SEQUENCE [LARGE SCALE GENOMIC DNA]</scope>
    <source>
        <strain evidence="6">1078</strain>
        <plasmid evidence="6">unnamed2</plasmid>
    </source>
</reference>
<name>A0AAF1KFG1_9HYPH</name>
<dbReference type="InterPro" id="IPR001845">
    <property type="entry name" value="HTH_ArsR_DNA-bd_dom"/>
</dbReference>
<evidence type="ECO:0000313" key="6">
    <source>
        <dbReference type="Proteomes" id="UP000249499"/>
    </source>
</evidence>
<protein>
    <submittedName>
        <fullName evidence="5">Helix-turn-helix domain-containing protein</fullName>
    </submittedName>
</protein>
<evidence type="ECO:0000259" key="4">
    <source>
        <dbReference type="PROSITE" id="PS50987"/>
    </source>
</evidence>
<dbReference type="SUPFAM" id="SSF46785">
    <property type="entry name" value="Winged helix' DNA-binding domain"/>
    <property type="match status" value="1"/>
</dbReference>
<evidence type="ECO:0000256" key="1">
    <source>
        <dbReference type="ARBA" id="ARBA00023015"/>
    </source>
</evidence>
<dbReference type="KEGG" id="rtu:PR017_25790"/>
<evidence type="ECO:0000256" key="2">
    <source>
        <dbReference type="ARBA" id="ARBA00023125"/>
    </source>
</evidence>
<dbReference type="CDD" id="cd00090">
    <property type="entry name" value="HTH_ARSR"/>
    <property type="match status" value="1"/>
</dbReference>
<dbReference type="Proteomes" id="UP000249499">
    <property type="component" value="Plasmid unnamed2"/>
</dbReference>
<dbReference type="Gene3D" id="1.10.10.10">
    <property type="entry name" value="Winged helix-like DNA-binding domain superfamily/Winged helix DNA-binding domain"/>
    <property type="match status" value="1"/>
</dbReference>
<keyword evidence="6" id="KW-1185">Reference proteome</keyword>
<dbReference type="Pfam" id="PF12840">
    <property type="entry name" value="HTH_20"/>
    <property type="match status" value="1"/>
</dbReference>
<organism evidence="5 6">
    <name type="scientific">Rhizobium tumorigenes</name>
    <dbReference type="NCBI Taxonomy" id="2041385"/>
    <lineage>
        <taxon>Bacteria</taxon>
        <taxon>Pseudomonadati</taxon>
        <taxon>Pseudomonadota</taxon>
        <taxon>Alphaproteobacteria</taxon>
        <taxon>Hyphomicrobiales</taxon>
        <taxon>Rhizobiaceae</taxon>
        <taxon>Rhizobium/Agrobacterium group</taxon>
        <taxon>Rhizobium</taxon>
    </lineage>
</organism>
<dbReference type="PROSITE" id="PS50987">
    <property type="entry name" value="HTH_ARSR_2"/>
    <property type="match status" value="1"/>
</dbReference>
<proteinExistence type="predicted"/>
<dbReference type="AlphaFoldDB" id="A0AAF1KFG1"/>
<dbReference type="InterPro" id="IPR011991">
    <property type="entry name" value="ArsR-like_HTH"/>
</dbReference>